<evidence type="ECO:0000256" key="9">
    <source>
        <dbReference type="SAM" id="Phobius"/>
    </source>
</evidence>
<feature type="transmembrane region" description="Helical" evidence="9">
    <location>
        <begin position="158"/>
        <end position="177"/>
    </location>
</feature>
<dbReference type="SUPFAM" id="SSF52540">
    <property type="entry name" value="P-loop containing nucleoside triphosphate hydrolases"/>
    <property type="match status" value="1"/>
</dbReference>
<dbReference type="Pfam" id="PF00664">
    <property type="entry name" value="ABC_membrane"/>
    <property type="match status" value="1"/>
</dbReference>
<dbReference type="InterPro" id="IPR027417">
    <property type="entry name" value="P-loop_NTPase"/>
</dbReference>
<dbReference type="PROSITE" id="PS50929">
    <property type="entry name" value="ABC_TM1F"/>
    <property type="match status" value="1"/>
</dbReference>
<dbReference type="OrthoDB" id="9762778at2"/>
<dbReference type="FunFam" id="3.40.50.300:FF:000221">
    <property type="entry name" value="Multidrug ABC transporter ATP-binding protein"/>
    <property type="match status" value="1"/>
</dbReference>
<dbReference type="Gene3D" id="3.40.50.300">
    <property type="entry name" value="P-loop containing nucleotide triphosphate hydrolases"/>
    <property type="match status" value="1"/>
</dbReference>
<keyword evidence="4 9" id="KW-0812">Transmembrane</keyword>
<dbReference type="Pfam" id="PF00005">
    <property type="entry name" value="ABC_tran"/>
    <property type="match status" value="1"/>
</dbReference>
<dbReference type="PROSITE" id="PS50893">
    <property type="entry name" value="ABC_TRANSPORTER_2"/>
    <property type="match status" value="1"/>
</dbReference>
<evidence type="ECO:0000256" key="6">
    <source>
        <dbReference type="ARBA" id="ARBA00022840"/>
    </source>
</evidence>
<keyword evidence="6 12" id="KW-0067">ATP-binding</keyword>
<dbReference type="Proteomes" id="UP000237883">
    <property type="component" value="Chromosome"/>
</dbReference>
<dbReference type="GO" id="GO:0005886">
    <property type="term" value="C:plasma membrane"/>
    <property type="evidence" value="ECO:0007669"/>
    <property type="project" value="UniProtKB-SubCell"/>
</dbReference>
<keyword evidence="5" id="KW-0547">Nucleotide-binding</keyword>
<evidence type="ECO:0000256" key="3">
    <source>
        <dbReference type="ARBA" id="ARBA00022475"/>
    </source>
</evidence>
<dbReference type="InterPro" id="IPR039421">
    <property type="entry name" value="Type_1_exporter"/>
</dbReference>
<dbReference type="PANTHER" id="PTHR24221">
    <property type="entry name" value="ATP-BINDING CASSETTE SUB-FAMILY B"/>
    <property type="match status" value="1"/>
</dbReference>
<evidence type="ECO:0000256" key="5">
    <source>
        <dbReference type="ARBA" id="ARBA00022741"/>
    </source>
</evidence>
<evidence type="ECO:0000256" key="1">
    <source>
        <dbReference type="ARBA" id="ARBA00004651"/>
    </source>
</evidence>
<feature type="transmembrane region" description="Helical" evidence="9">
    <location>
        <begin position="242"/>
        <end position="264"/>
    </location>
</feature>
<feature type="transmembrane region" description="Helical" evidence="9">
    <location>
        <begin position="133"/>
        <end position="152"/>
    </location>
</feature>
<dbReference type="RefSeq" id="WP_106057408.1">
    <property type="nucleotide sequence ID" value="NZ_CP027228.1"/>
</dbReference>
<evidence type="ECO:0000313" key="13">
    <source>
        <dbReference type="Proteomes" id="UP000237883"/>
    </source>
</evidence>
<dbReference type="InterPro" id="IPR003593">
    <property type="entry name" value="AAA+_ATPase"/>
</dbReference>
<feature type="transmembrane region" description="Helical" evidence="9">
    <location>
        <begin position="21"/>
        <end position="40"/>
    </location>
</feature>
<protein>
    <submittedName>
        <fullName evidence="12">ABC transporter ATP-binding protein</fullName>
    </submittedName>
</protein>
<dbReference type="GO" id="GO:0140359">
    <property type="term" value="F:ABC-type transporter activity"/>
    <property type="evidence" value="ECO:0007669"/>
    <property type="project" value="InterPro"/>
</dbReference>
<dbReference type="InterPro" id="IPR003439">
    <property type="entry name" value="ABC_transporter-like_ATP-bd"/>
</dbReference>
<organism evidence="12 13">
    <name type="scientific">Mogibacterium diversum</name>
    <dbReference type="NCBI Taxonomy" id="114527"/>
    <lineage>
        <taxon>Bacteria</taxon>
        <taxon>Bacillati</taxon>
        <taxon>Bacillota</taxon>
        <taxon>Clostridia</taxon>
        <taxon>Peptostreptococcales</taxon>
        <taxon>Anaerovoracaceae</taxon>
        <taxon>Mogibacterium</taxon>
    </lineage>
</organism>
<evidence type="ECO:0000256" key="7">
    <source>
        <dbReference type="ARBA" id="ARBA00022989"/>
    </source>
</evidence>
<evidence type="ECO:0000259" key="10">
    <source>
        <dbReference type="PROSITE" id="PS50893"/>
    </source>
</evidence>
<dbReference type="KEGG" id="mdv:C5Q96_05530"/>
<evidence type="ECO:0000256" key="4">
    <source>
        <dbReference type="ARBA" id="ARBA00022692"/>
    </source>
</evidence>
<dbReference type="GeneID" id="78391721"/>
<feature type="transmembrane region" description="Helical" evidence="9">
    <location>
        <begin position="276"/>
        <end position="296"/>
    </location>
</feature>
<feature type="domain" description="ABC transporter" evidence="10">
    <location>
        <begin position="336"/>
        <end position="570"/>
    </location>
</feature>
<feature type="domain" description="ABC transmembrane type-1" evidence="11">
    <location>
        <begin position="19"/>
        <end position="303"/>
    </location>
</feature>
<gene>
    <name evidence="12" type="ORF">C5Q96_05530</name>
</gene>
<keyword evidence="8 9" id="KW-0472">Membrane</keyword>
<evidence type="ECO:0000313" key="12">
    <source>
        <dbReference type="EMBL" id="AVM48335.1"/>
    </source>
</evidence>
<dbReference type="PANTHER" id="PTHR24221:SF654">
    <property type="entry name" value="ATP-BINDING CASSETTE SUB-FAMILY B MEMBER 6"/>
    <property type="match status" value="1"/>
</dbReference>
<accession>A0A2S0L4X3</accession>
<dbReference type="EMBL" id="CP027228">
    <property type="protein sequence ID" value="AVM48335.1"/>
    <property type="molecule type" value="Genomic_DNA"/>
</dbReference>
<proteinExistence type="predicted"/>
<keyword evidence="7 9" id="KW-1133">Transmembrane helix</keyword>
<dbReference type="GO" id="GO:0005524">
    <property type="term" value="F:ATP binding"/>
    <property type="evidence" value="ECO:0007669"/>
    <property type="project" value="UniProtKB-KW"/>
</dbReference>
<dbReference type="InterPro" id="IPR036640">
    <property type="entry name" value="ABC1_TM_sf"/>
</dbReference>
<evidence type="ECO:0000256" key="2">
    <source>
        <dbReference type="ARBA" id="ARBA00022448"/>
    </source>
</evidence>
<keyword evidence="2" id="KW-0813">Transport</keyword>
<dbReference type="GO" id="GO:0016887">
    <property type="term" value="F:ATP hydrolysis activity"/>
    <property type="evidence" value="ECO:0007669"/>
    <property type="project" value="InterPro"/>
</dbReference>
<sequence>MGVFKKLFSYAEDRKGCMVAAMLLSAVATILSFVPYYFLWKMLHEITGDADYSRISKLSYLIFGTTIIYMFTYIAALMCSHLFAFRLETNMKKKGLNALLDGSFSFFDMNSSGKTRKIIDDNSGNTHTIVAHILPDSVNAVLFPICLLVLSFMVSKYVGILIVAAVIAASICFKFMYSDSDMMKEYMGALDDINSETVEYVRGIQVIKIFNMVVESFERLYKSIIRYSEVVNKECQMCRRPYVIFQVCMLSLSALIVPVAYIAMPKSPQASETISLVVFFAAFSGLLMSAFMKVMFFSKNFEMANDAISKLESLFDQMDKNKLAHGDVAEMASHDIEFAGVTFRYEEGVDVLTDFSLRLESGKKYALVGSSGSGKSTIAKLISGFYPVSSGELKIGGVDISKYKRETLEHEIAFVFQNAKLFKTSIYENVKIGRPDASREEVVKALDLAMCGSILDKFETREDTIIGAKGVHLSGGETQRIAIARAILKDAPIIILDEASAASDPENEYEMQQAFSKLMEGKTVIMIAHRLSSIRNVDEILVVEDGKVTERGSHDELIAKDSKYKNLQNLYNQANEWRLS</sequence>
<keyword evidence="13" id="KW-1185">Reference proteome</keyword>
<dbReference type="InterPro" id="IPR011527">
    <property type="entry name" value="ABC1_TM_dom"/>
</dbReference>
<dbReference type="AlphaFoldDB" id="A0A2S0L4X3"/>
<comment type="subcellular location">
    <subcellularLocation>
        <location evidence="1">Cell membrane</location>
        <topology evidence="1">Multi-pass membrane protein</topology>
    </subcellularLocation>
</comment>
<dbReference type="SMART" id="SM00382">
    <property type="entry name" value="AAA"/>
    <property type="match status" value="1"/>
</dbReference>
<dbReference type="Gene3D" id="1.20.1560.10">
    <property type="entry name" value="ABC transporter type 1, transmembrane domain"/>
    <property type="match status" value="1"/>
</dbReference>
<feature type="transmembrane region" description="Helical" evidence="9">
    <location>
        <begin position="60"/>
        <end position="84"/>
    </location>
</feature>
<reference evidence="13" key="1">
    <citation type="submission" date="2018-02" db="EMBL/GenBank/DDBJ databases">
        <authorList>
            <person name="Holder M.E."/>
            <person name="Ajami N.J."/>
            <person name="Petrosino J.F."/>
        </authorList>
    </citation>
    <scope>NUCLEOTIDE SEQUENCE [LARGE SCALE GENOMIC DNA]</scope>
    <source>
        <strain evidence="13">CCUG 47132</strain>
    </source>
</reference>
<evidence type="ECO:0000256" key="8">
    <source>
        <dbReference type="ARBA" id="ARBA00023136"/>
    </source>
</evidence>
<evidence type="ECO:0000259" key="11">
    <source>
        <dbReference type="PROSITE" id="PS50929"/>
    </source>
</evidence>
<dbReference type="SUPFAM" id="SSF90123">
    <property type="entry name" value="ABC transporter transmembrane region"/>
    <property type="match status" value="1"/>
</dbReference>
<name>A0A2S0L4X3_9FIRM</name>
<keyword evidence="3" id="KW-1003">Cell membrane</keyword>